<sequence length="406" mass="44508">MAMESAPSTLFVTRYFWPELIGSAPFTSDIAEWLARHGRPTTVLSGLPHYPSPEVFPGYRDGRRKRETVGSVTVERVRSGAPRNASALWRIVNEADFLVRGLGALASGRVSRHPVVLALCPSILCVTLGLAARQRGGLCVAIVHDIQSGLAERLGMGSGRLGAVMRAAERLMLNRVDLVVVLSEEMRDQLRGIGVTTPIEVVPLWVDTDHIQPIEPETRSVVKVLYSGNLGRKQGLGQVVEMAEQLALQRPEIEIELRGNGNQVEALAAEIAQRRLGNVKLAELRPNEDLARALCAGDIHLVPQNPQAAAFAVPSKVYNIMAVGRPFVATALPNSTLWHLQRQSDAFLCVPPNDPSTFAEAVVKLADNERLRHELGRNGRAFVERHYAKPRILGNFLKRLDALVAR</sequence>
<evidence type="ECO:0000313" key="3">
    <source>
        <dbReference type="EMBL" id="SKA30443.1"/>
    </source>
</evidence>
<reference evidence="4" key="1">
    <citation type="submission" date="2017-02" db="EMBL/GenBank/DDBJ databases">
        <authorList>
            <person name="Varghese N."/>
            <person name="Submissions S."/>
        </authorList>
    </citation>
    <scope>NUCLEOTIDE SEQUENCE [LARGE SCALE GENOMIC DNA]</scope>
    <source>
        <strain evidence="4">ATCC 27094</strain>
    </source>
</reference>
<dbReference type="Pfam" id="PF13579">
    <property type="entry name" value="Glyco_trans_4_4"/>
    <property type="match status" value="1"/>
</dbReference>
<dbReference type="SUPFAM" id="SSF53756">
    <property type="entry name" value="UDP-Glycosyltransferase/glycogen phosphorylase"/>
    <property type="match status" value="1"/>
</dbReference>
<feature type="domain" description="Glycosyl transferase family 1" evidence="1">
    <location>
        <begin position="222"/>
        <end position="381"/>
    </location>
</feature>
<proteinExistence type="predicted"/>
<accession>A0A1T4SQJ8</accession>
<dbReference type="OrthoDB" id="185319at2"/>
<gene>
    <name evidence="3" type="ORF">SAMN02745126_04967</name>
</gene>
<dbReference type="CDD" id="cd03794">
    <property type="entry name" value="GT4_WbuB-like"/>
    <property type="match status" value="1"/>
</dbReference>
<dbReference type="InterPro" id="IPR028098">
    <property type="entry name" value="Glyco_trans_4-like_N"/>
</dbReference>
<dbReference type="GO" id="GO:0016757">
    <property type="term" value="F:glycosyltransferase activity"/>
    <property type="evidence" value="ECO:0007669"/>
    <property type="project" value="TreeGrafter"/>
</dbReference>
<dbReference type="STRING" id="225324.SAMN02745126_04967"/>
<dbReference type="Proteomes" id="UP000190092">
    <property type="component" value="Unassembled WGS sequence"/>
</dbReference>
<evidence type="ECO:0000259" key="1">
    <source>
        <dbReference type="Pfam" id="PF00534"/>
    </source>
</evidence>
<feature type="domain" description="Glycosyltransferase subfamily 4-like N-terminal" evidence="2">
    <location>
        <begin position="22"/>
        <end position="205"/>
    </location>
</feature>
<keyword evidence="4" id="KW-1185">Reference proteome</keyword>
<evidence type="ECO:0000313" key="4">
    <source>
        <dbReference type="Proteomes" id="UP000190092"/>
    </source>
</evidence>
<dbReference type="PANTHER" id="PTHR12526:SF638">
    <property type="entry name" value="SPORE COAT PROTEIN SA"/>
    <property type="match status" value="1"/>
</dbReference>
<keyword evidence="3" id="KW-0808">Transferase</keyword>
<name>A0A1T4SQJ8_9HYPH</name>
<dbReference type="InterPro" id="IPR001296">
    <property type="entry name" value="Glyco_trans_1"/>
</dbReference>
<dbReference type="PANTHER" id="PTHR12526">
    <property type="entry name" value="GLYCOSYLTRANSFERASE"/>
    <property type="match status" value="1"/>
</dbReference>
<dbReference type="EMBL" id="FUWJ01000009">
    <property type="protein sequence ID" value="SKA30443.1"/>
    <property type="molecule type" value="Genomic_DNA"/>
</dbReference>
<dbReference type="RefSeq" id="WP_085936715.1">
    <property type="nucleotide sequence ID" value="NZ_FUWJ01000009.1"/>
</dbReference>
<dbReference type="Pfam" id="PF00534">
    <property type="entry name" value="Glycos_transf_1"/>
    <property type="match status" value="1"/>
</dbReference>
<organism evidence="3 4">
    <name type="scientific">Enhydrobacter aerosaccus</name>
    <dbReference type="NCBI Taxonomy" id="225324"/>
    <lineage>
        <taxon>Bacteria</taxon>
        <taxon>Pseudomonadati</taxon>
        <taxon>Pseudomonadota</taxon>
        <taxon>Alphaproteobacteria</taxon>
        <taxon>Hyphomicrobiales</taxon>
        <taxon>Enhydrobacter</taxon>
    </lineage>
</organism>
<evidence type="ECO:0000259" key="2">
    <source>
        <dbReference type="Pfam" id="PF13579"/>
    </source>
</evidence>
<protein>
    <submittedName>
        <fullName evidence="3">Colanic acid biosynthesis glycosyl transferase WcaI</fullName>
    </submittedName>
</protein>
<dbReference type="Gene3D" id="3.40.50.2000">
    <property type="entry name" value="Glycogen Phosphorylase B"/>
    <property type="match status" value="2"/>
</dbReference>
<dbReference type="AlphaFoldDB" id="A0A1T4SQJ8"/>